<protein>
    <recommendedName>
        <fullName evidence="1">UspA domain-containing protein</fullName>
    </recommendedName>
</protein>
<reference evidence="2 3" key="1">
    <citation type="journal article" date="2009" name="Nature">
        <title>The Sorghum bicolor genome and the diversification of grasses.</title>
        <authorList>
            <person name="Paterson A.H."/>
            <person name="Bowers J.E."/>
            <person name="Bruggmann R."/>
            <person name="Dubchak I."/>
            <person name="Grimwood J."/>
            <person name="Gundlach H."/>
            <person name="Haberer G."/>
            <person name="Hellsten U."/>
            <person name="Mitros T."/>
            <person name="Poliakov A."/>
            <person name="Schmutz J."/>
            <person name="Spannagl M."/>
            <person name="Tang H."/>
            <person name="Wang X."/>
            <person name="Wicker T."/>
            <person name="Bharti A.K."/>
            <person name="Chapman J."/>
            <person name="Feltus F.A."/>
            <person name="Gowik U."/>
            <person name="Grigoriev I.V."/>
            <person name="Lyons E."/>
            <person name="Maher C.A."/>
            <person name="Martis M."/>
            <person name="Narechania A."/>
            <person name="Otillar R.P."/>
            <person name="Penning B.W."/>
            <person name="Salamov A.A."/>
            <person name="Wang Y."/>
            <person name="Zhang L."/>
            <person name="Carpita N.C."/>
            <person name="Freeling M."/>
            <person name="Gingle A.R."/>
            <person name="Hash C.T."/>
            <person name="Keller B."/>
            <person name="Klein P."/>
            <person name="Kresovich S."/>
            <person name="McCann M.C."/>
            <person name="Ming R."/>
            <person name="Peterson D.G."/>
            <person name="Mehboob-ur-Rahman"/>
            <person name="Ware D."/>
            <person name="Westhoff P."/>
            <person name="Mayer K.F."/>
            <person name="Messing J."/>
            <person name="Rokhsar D.S."/>
        </authorList>
    </citation>
    <scope>NUCLEOTIDE SEQUENCE [LARGE SCALE GENOMIC DNA]</scope>
    <source>
        <strain evidence="3">cv. BTx623</strain>
    </source>
</reference>
<dbReference type="Pfam" id="PF00582">
    <property type="entry name" value="Usp"/>
    <property type="match status" value="1"/>
</dbReference>
<dbReference type="Proteomes" id="UP000000768">
    <property type="component" value="Chromosome 3"/>
</dbReference>
<dbReference type="CDD" id="cd23659">
    <property type="entry name" value="USP_At3g01520-like"/>
    <property type="match status" value="1"/>
</dbReference>
<dbReference type="Gene3D" id="3.40.50.620">
    <property type="entry name" value="HUPs"/>
    <property type="match status" value="1"/>
</dbReference>
<dbReference type="Gramene" id="KXG33082">
    <property type="protein sequence ID" value="KXG33082"/>
    <property type="gene ID" value="SORBI_3003G252300"/>
</dbReference>
<dbReference type="InterPro" id="IPR006015">
    <property type="entry name" value="Universal_stress_UspA"/>
</dbReference>
<reference evidence="3" key="2">
    <citation type="journal article" date="2018" name="Plant J.">
        <title>The Sorghum bicolor reference genome: improved assembly, gene annotations, a transcriptome atlas, and signatures of genome organization.</title>
        <authorList>
            <person name="McCormick R.F."/>
            <person name="Truong S.K."/>
            <person name="Sreedasyam A."/>
            <person name="Jenkins J."/>
            <person name="Shu S."/>
            <person name="Sims D."/>
            <person name="Kennedy M."/>
            <person name="Amirebrahimi M."/>
            <person name="Weers B.D."/>
            <person name="McKinley B."/>
            <person name="Mattison A."/>
            <person name="Morishige D.T."/>
            <person name="Grimwood J."/>
            <person name="Schmutz J."/>
            <person name="Mullet J.E."/>
        </authorList>
    </citation>
    <scope>NUCLEOTIDE SEQUENCE [LARGE SCALE GENOMIC DNA]</scope>
    <source>
        <strain evidence="3">cv. BTx623</strain>
    </source>
</reference>
<dbReference type="EMBL" id="CM000762">
    <property type="protein sequence ID" value="KXG33082.2"/>
    <property type="molecule type" value="Genomic_DNA"/>
</dbReference>
<accession>A0A1B6Q593</accession>
<dbReference type="InterPro" id="IPR006016">
    <property type="entry name" value="UspA"/>
</dbReference>
<gene>
    <name evidence="2" type="ORF">SORBI_3003G252300</name>
</gene>
<dbReference type="SUPFAM" id="SSF52402">
    <property type="entry name" value="Adenine nucleotide alpha hydrolases-like"/>
    <property type="match status" value="1"/>
</dbReference>
<name>A0A1B6Q593_SORBI</name>
<proteinExistence type="predicted"/>
<dbReference type="PRINTS" id="PR01438">
    <property type="entry name" value="UNVRSLSTRESS"/>
</dbReference>
<dbReference type="AlphaFoldDB" id="A0A1B6Q593"/>
<dbReference type="PANTHER" id="PTHR31964">
    <property type="entry name" value="ADENINE NUCLEOTIDE ALPHA HYDROLASES-LIKE SUPERFAMILY PROTEIN"/>
    <property type="match status" value="1"/>
</dbReference>
<evidence type="ECO:0000313" key="2">
    <source>
        <dbReference type="EMBL" id="KXG33082.2"/>
    </source>
</evidence>
<dbReference type="InterPro" id="IPR014729">
    <property type="entry name" value="Rossmann-like_a/b/a_fold"/>
</dbReference>
<feature type="domain" description="UspA" evidence="1">
    <location>
        <begin position="51"/>
        <end position="141"/>
    </location>
</feature>
<keyword evidence="3" id="KW-1185">Reference proteome</keyword>
<evidence type="ECO:0000313" key="3">
    <source>
        <dbReference type="Proteomes" id="UP000000768"/>
    </source>
</evidence>
<sequence>MSPPRPLAHLVRTARCRSHLVFPCSLHISMSVEWDASFDLLVGTVPPVAPELIKSMQEQQRQLTQALLDKVVAICAEHGVAVETIVEVGDAKEMICEAAEMKNVDLLVLGSHSRGPIQRLFLGSVSNYCVHHSKRPVLVVKNQG</sequence>
<dbReference type="PANTHER" id="PTHR31964:SF113">
    <property type="entry name" value="USPA DOMAIN-CONTAINING PROTEIN"/>
    <property type="match status" value="1"/>
</dbReference>
<evidence type="ECO:0000259" key="1">
    <source>
        <dbReference type="Pfam" id="PF00582"/>
    </source>
</evidence>
<dbReference type="ExpressionAtlas" id="A0A1B6Q593">
    <property type="expression patterns" value="baseline"/>
</dbReference>
<organism evidence="2 3">
    <name type="scientific">Sorghum bicolor</name>
    <name type="common">Sorghum</name>
    <name type="synonym">Sorghum vulgare</name>
    <dbReference type="NCBI Taxonomy" id="4558"/>
    <lineage>
        <taxon>Eukaryota</taxon>
        <taxon>Viridiplantae</taxon>
        <taxon>Streptophyta</taxon>
        <taxon>Embryophyta</taxon>
        <taxon>Tracheophyta</taxon>
        <taxon>Spermatophyta</taxon>
        <taxon>Magnoliopsida</taxon>
        <taxon>Liliopsida</taxon>
        <taxon>Poales</taxon>
        <taxon>Poaceae</taxon>
        <taxon>PACMAD clade</taxon>
        <taxon>Panicoideae</taxon>
        <taxon>Andropogonodae</taxon>
        <taxon>Andropogoneae</taxon>
        <taxon>Sorghinae</taxon>
        <taxon>Sorghum</taxon>
    </lineage>
</organism>